<sequence>MLIIIGYVVVTFCVLGGFVIAGGKLSALNQPVEVLIIGGAAIGGMIVGNNGKALKASMAAIPMVLKPSKFNKALYLDIISVLFLILSKARSQGMLSLEADIDAPKDSEIFSAYPKLLEDHEIIEFITDYLRLMVSGNMSAFEIEALMDEELETHHHELEVPANAFQNVGDGLPAFGIVAAVLGVIKALSNADLPPAELGLLIAHAMVGTFLGILLAYGYISPIAAIIRQRNAEHSKVYQCIKVILLSSLNGYAPQIAVEFGRKTLFSHDRPTFTQLEDHIREVKASNKAQ</sequence>
<dbReference type="Pfam" id="PF20560">
    <property type="entry name" value="MotA_N"/>
    <property type="match status" value="1"/>
</dbReference>
<comment type="caution">
    <text evidence="16">The sequence shown here is derived from an EMBL/GenBank/DDBJ whole genome shotgun (WGS) entry which is preliminary data.</text>
</comment>
<keyword evidence="16" id="KW-0282">Flagellum</keyword>
<keyword evidence="4" id="KW-1003">Cell membrane</keyword>
<keyword evidence="6" id="KW-0997">Cell inner membrane</keyword>
<gene>
    <name evidence="16" type="primary">motA</name>
    <name evidence="16" type="ORF">ACFFIT_04745</name>
</gene>
<evidence type="ECO:0000256" key="12">
    <source>
        <dbReference type="ARBA" id="ARBA00023136"/>
    </source>
</evidence>
<dbReference type="PROSITE" id="PS01307">
    <property type="entry name" value="MOTA"/>
    <property type="match status" value="1"/>
</dbReference>
<keyword evidence="12 13" id="KW-0472">Membrane</keyword>
<evidence type="ECO:0000256" key="3">
    <source>
        <dbReference type="ARBA" id="ARBA00022448"/>
    </source>
</evidence>
<dbReference type="InterPro" id="IPR022522">
    <property type="entry name" value="Flagellar_motor_stator_MotA"/>
</dbReference>
<dbReference type="PANTHER" id="PTHR30433:SF4">
    <property type="entry name" value="MOTILITY PROTEIN A"/>
    <property type="match status" value="1"/>
</dbReference>
<dbReference type="InterPro" id="IPR047055">
    <property type="entry name" value="MotA-like"/>
</dbReference>
<evidence type="ECO:0000259" key="15">
    <source>
        <dbReference type="Pfam" id="PF20560"/>
    </source>
</evidence>
<proteinExistence type="inferred from homology"/>
<feature type="domain" description="MotA/TolQ/ExbB proton channel" evidence="14">
    <location>
        <begin position="125"/>
        <end position="236"/>
    </location>
</feature>
<evidence type="ECO:0000256" key="13">
    <source>
        <dbReference type="SAM" id="Phobius"/>
    </source>
</evidence>
<evidence type="ECO:0000259" key="14">
    <source>
        <dbReference type="Pfam" id="PF01618"/>
    </source>
</evidence>
<dbReference type="NCBIfam" id="TIGR03818">
    <property type="entry name" value="MotA1"/>
    <property type="match status" value="1"/>
</dbReference>
<evidence type="ECO:0000256" key="8">
    <source>
        <dbReference type="ARBA" id="ARBA00022779"/>
    </source>
</evidence>
<evidence type="ECO:0000256" key="10">
    <source>
        <dbReference type="ARBA" id="ARBA00022989"/>
    </source>
</evidence>
<dbReference type="PANTHER" id="PTHR30433">
    <property type="entry name" value="CHEMOTAXIS PROTEIN MOTA"/>
    <property type="match status" value="1"/>
</dbReference>
<evidence type="ECO:0000256" key="5">
    <source>
        <dbReference type="ARBA" id="ARBA00022500"/>
    </source>
</evidence>
<keyword evidence="8" id="KW-0283">Flagellar rotation</keyword>
<dbReference type="Pfam" id="PF01618">
    <property type="entry name" value="MotA_ExbB"/>
    <property type="match status" value="1"/>
</dbReference>
<evidence type="ECO:0000256" key="4">
    <source>
        <dbReference type="ARBA" id="ARBA00022475"/>
    </source>
</evidence>
<keyword evidence="16" id="KW-0966">Cell projection</keyword>
<dbReference type="InterPro" id="IPR046786">
    <property type="entry name" value="MotA_N"/>
</dbReference>
<comment type="similarity">
    <text evidence="2">Belongs to the MotA family.</text>
</comment>
<keyword evidence="17" id="KW-1185">Reference proteome</keyword>
<protein>
    <submittedName>
        <fullName evidence="16">Flagellar motor stator protein MotA</fullName>
    </submittedName>
</protein>
<evidence type="ECO:0000256" key="1">
    <source>
        <dbReference type="ARBA" id="ARBA00004429"/>
    </source>
</evidence>
<keyword evidence="16" id="KW-0969">Cilium</keyword>
<evidence type="ECO:0000256" key="2">
    <source>
        <dbReference type="ARBA" id="ARBA00008038"/>
    </source>
</evidence>
<name>A0ABV6C8V0_9GAMM</name>
<dbReference type="Proteomes" id="UP001589758">
    <property type="component" value="Unassembled WGS sequence"/>
</dbReference>
<dbReference type="InterPro" id="IPR002898">
    <property type="entry name" value="MotA_ExbB_proton_chnl"/>
</dbReference>
<evidence type="ECO:0000313" key="17">
    <source>
        <dbReference type="Proteomes" id="UP001589758"/>
    </source>
</evidence>
<feature type="transmembrane region" description="Helical" evidence="13">
    <location>
        <begin position="171"/>
        <end position="189"/>
    </location>
</feature>
<accession>A0ABV6C8V0</accession>
<evidence type="ECO:0000256" key="9">
    <source>
        <dbReference type="ARBA" id="ARBA00022781"/>
    </source>
</evidence>
<dbReference type="EMBL" id="JBHLXE010000048">
    <property type="protein sequence ID" value="MFC0179404.1"/>
    <property type="molecule type" value="Genomic_DNA"/>
</dbReference>
<dbReference type="InterPro" id="IPR000540">
    <property type="entry name" value="Flag_MotA_CS"/>
</dbReference>
<evidence type="ECO:0000256" key="7">
    <source>
        <dbReference type="ARBA" id="ARBA00022692"/>
    </source>
</evidence>
<keyword evidence="11" id="KW-0406">Ion transport</keyword>
<feature type="domain" description="Motility protein A N-terminal" evidence="15">
    <location>
        <begin position="4"/>
        <end position="93"/>
    </location>
</feature>
<organism evidence="16 17">
    <name type="scientific">Thorsellia kenyensis</name>
    <dbReference type="NCBI Taxonomy" id="1549888"/>
    <lineage>
        <taxon>Bacteria</taxon>
        <taxon>Pseudomonadati</taxon>
        <taxon>Pseudomonadota</taxon>
        <taxon>Gammaproteobacteria</taxon>
        <taxon>Enterobacterales</taxon>
        <taxon>Thorselliaceae</taxon>
        <taxon>Thorsellia</taxon>
    </lineage>
</organism>
<keyword evidence="10 13" id="KW-1133">Transmembrane helix</keyword>
<keyword evidence="9" id="KW-0375">Hydrogen ion transport</keyword>
<comment type="subcellular location">
    <subcellularLocation>
        <location evidence="1">Cell inner membrane</location>
        <topology evidence="1">Multi-pass membrane protein</topology>
    </subcellularLocation>
</comment>
<keyword evidence="5" id="KW-0145">Chemotaxis</keyword>
<dbReference type="RefSeq" id="WP_385876506.1">
    <property type="nucleotide sequence ID" value="NZ_JBHLXE010000048.1"/>
</dbReference>
<feature type="transmembrane region" description="Helical" evidence="13">
    <location>
        <begin position="32"/>
        <end position="50"/>
    </location>
</feature>
<feature type="transmembrane region" description="Helical" evidence="13">
    <location>
        <begin position="6"/>
        <end position="25"/>
    </location>
</feature>
<evidence type="ECO:0000313" key="16">
    <source>
        <dbReference type="EMBL" id="MFC0179404.1"/>
    </source>
</evidence>
<evidence type="ECO:0000256" key="11">
    <source>
        <dbReference type="ARBA" id="ARBA00023065"/>
    </source>
</evidence>
<keyword evidence="7 13" id="KW-0812">Transmembrane</keyword>
<keyword evidence="3" id="KW-0813">Transport</keyword>
<evidence type="ECO:0000256" key="6">
    <source>
        <dbReference type="ARBA" id="ARBA00022519"/>
    </source>
</evidence>
<reference evidence="16 17" key="1">
    <citation type="submission" date="2024-09" db="EMBL/GenBank/DDBJ databases">
        <authorList>
            <person name="Sun Q."/>
            <person name="Mori K."/>
        </authorList>
    </citation>
    <scope>NUCLEOTIDE SEQUENCE [LARGE SCALE GENOMIC DNA]</scope>
    <source>
        <strain evidence="16 17">CCM 8545</strain>
    </source>
</reference>
<feature type="transmembrane region" description="Helical" evidence="13">
    <location>
        <begin position="201"/>
        <end position="220"/>
    </location>
</feature>